<dbReference type="NCBIfam" id="TIGR03062">
    <property type="entry name" value="pip_yhgE_Cterm"/>
    <property type="match status" value="1"/>
</dbReference>
<feature type="transmembrane region" description="Helical" evidence="5">
    <location>
        <begin position="590"/>
        <end position="608"/>
    </location>
</feature>
<feature type="domain" description="ABC-2 type transporter transmembrane" evidence="6">
    <location>
        <begin position="495"/>
        <end position="696"/>
    </location>
</feature>
<keyword evidence="2 5" id="KW-0812">Transmembrane</keyword>
<dbReference type="RefSeq" id="WP_301128661.1">
    <property type="nucleotide sequence ID" value="NZ_JAUHPV010000005.1"/>
</dbReference>
<evidence type="ECO:0000313" key="7">
    <source>
        <dbReference type="EMBL" id="MDN4473282.1"/>
    </source>
</evidence>
<sequence>MSVLSPGTELTRFRAGVLPRVALGVLLFIPLIYGALYLWAFWSPTENLDQIAVALVDEDQPVALSDGTTIDAGAEVVTELVESADLGWVLTDADDAAEGVAHGEYYFAVTIPADFSASLASVDSADPVTAPLEVHYNETNSFLATTLGRTAMDRVHEAVADTTAARTSLLLIEGVDALSAGLSDAADGAATLDDATTEVADGAAALEEGLQGLDAGAQDLSAGASTLADGAGDLADGATQVAAGAGSLAAGASSLADGTDAVASGAEDLDGGLATLSTGAEHLSQGLSALDEQTATLTDDAAALDTGATQLRGALGLISQIAAADPTASLADVDAALRAQGSSLTDLAAGASQLAQGTSTLADAAPDLVGAISALDSGAGDLAAGATEAEQGADSLAQGARAAASGARDVSAGATTLSAGASEVSGGASRLAHGADDLEDGAARLASGVDDALGGGVTLADGADQVSAGAGDLSSALRDGASRAPHYSDSQAASMSEVMADPVALEAMTENETQGFGEGFAPFFIALAAFVGALITWLILRPLPVRLLGTRASGLRTVLTGFVPAALLGLGQTLIMVLVLVLLIGVSPVHLLGMTLFVLLTTLAFLALQQMFVVLLGSAAGRVVSLVLLMLQLSSSSGTYPVETSPRFFQILHPFMPASYVVDGLRAMIGGGVDARFWAALAYMVGLLAVSLTISAIAAGRQKVWTIARLHPELSI</sequence>
<dbReference type="Gene3D" id="3.40.1710.10">
    <property type="entry name" value="abc type-2 transporter like domain"/>
    <property type="match status" value="1"/>
</dbReference>
<comment type="subcellular location">
    <subcellularLocation>
        <location evidence="1">Membrane</location>
        <topology evidence="1">Multi-pass membrane protein</topology>
    </subcellularLocation>
</comment>
<dbReference type="InterPro" id="IPR051328">
    <property type="entry name" value="T7SS_ABC-Transporter"/>
</dbReference>
<proteinExistence type="predicted"/>
<evidence type="ECO:0000313" key="8">
    <source>
        <dbReference type="Proteomes" id="UP001172738"/>
    </source>
</evidence>
<feature type="transmembrane region" description="Helical" evidence="5">
    <location>
        <begin position="520"/>
        <end position="540"/>
    </location>
</feature>
<comment type="caution">
    <text evidence="7">The sequence shown here is derived from an EMBL/GenBank/DDBJ whole genome shotgun (WGS) entry which is preliminary data.</text>
</comment>
<dbReference type="Gene3D" id="1.10.287.950">
    <property type="entry name" value="Methyl-accepting chemotaxis protein"/>
    <property type="match status" value="1"/>
</dbReference>
<reference evidence="7" key="1">
    <citation type="submission" date="2023-06" db="EMBL/GenBank/DDBJ databases">
        <title>SYSU T00b26.</title>
        <authorList>
            <person name="Gao L."/>
            <person name="Fang B.-Z."/>
            <person name="Li W.-J."/>
        </authorList>
    </citation>
    <scope>NUCLEOTIDE SEQUENCE</scope>
    <source>
        <strain evidence="7">SYSU T00b26</strain>
    </source>
</reference>
<dbReference type="PANTHER" id="PTHR43077:SF5">
    <property type="entry name" value="PHAGE INFECTION PROTEIN"/>
    <property type="match status" value="1"/>
</dbReference>
<dbReference type="InterPro" id="IPR017500">
    <property type="entry name" value="Phage_infect_YhgE_N"/>
</dbReference>
<accession>A0ABT8G2B3</accession>
<feature type="transmembrane region" description="Helical" evidence="5">
    <location>
        <begin position="561"/>
        <end position="584"/>
    </location>
</feature>
<feature type="transmembrane region" description="Helical" evidence="5">
    <location>
        <begin position="613"/>
        <end position="633"/>
    </location>
</feature>
<evidence type="ECO:0000256" key="4">
    <source>
        <dbReference type="ARBA" id="ARBA00023136"/>
    </source>
</evidence>
<gene>
    <name evidence="7" type="ORF">QQX04_09800</name>
</gene>
<dbReference type="SUPFAM" id="SSF58104">
    <property type="entry name" value="Methyl-accepting chemotaxis protein (MCP) signaling domain"/>
    <property type="match status" value="1"/>
</dbReference>
<evidence type="ECO:0000256" key="1">
    <source>
        <dbReference type="ARBA" id="ARBA00004141"/>
    </source>
</evidence>
<keyword evidence="8" id="KW-1185">Reference proteome</keyword>
<keyword evidence="3 5" id="KW-1133">Transmembrane helix</keyword>
<dbReference type="PANTHER" id="PTHR43077">
    <property type="entry name" value="TRANSPORT PERMEASE YVFS-RELATED"/>
    <property type="match status" value="1"/>
</dbReference>
<feature type="transmembrane region" description="Helical" evidence="5">
    <location>
        <begin position="21"/>
        <end position="42"/>
    </location>
</feature>
<keyword evidence="4 5" id="KW-0472">Membrane</keyword>
<organism evidence="7 8">
    <name type="scientific">Demequina zhanjiangensis</name>
    <dbReference type="NCBI Taxonomy" id="3051659"/>
    <lineage>
        <taxon>Bacteria</taxon>
        <taxon>Bacillati</taxon>
        <taxon>Actinomycetota</taxon>
        <taxon>Actinomycetes</taxon>
        <taxon>Micrococcales</taxon>
        <taxon>Demequinaceae</taxon>
        <taxon>Demequina</taxon>
    </lineage>
</organism>
<dbReference type="InterPro" id="IPR023908">
    <property type="entry name" value="xxxLxxG_rpt"/>
</dbReference>
<dbReference type="NCBIfam" id="TIGR03057">
    <property type="entry name" value="xxxLxxG_by_4"/>
    <property type="match status" value="2"/>
</dbReference>
<dbReference type="Proteomes" id="UP001172738">
    <property type="component" value="Unassembled WGS sequence"/>
</dbReference>
<evidence type="ECO:0000256" key="5">
    <source>
        <dbReference type="SAM" id="Phobius"/>
    </source>
</evidence>
<feature type="domain" description="ABC-2 type transporter transmembrane" evidence="6">
    <location>
        <begin position="26"/>
        <end position="146"/>
    </location>
</feature>
<dbReference type="NCBIfam" id="TIGR03061">
    <property type="entry name" value="pip_yhgE_Nterm"/>
    <property type="match status" value="1"/>
</dbReference>
<feature type="transmembrane region" description="Helical" evidence="5">
    <location>
        <begin position="677"/>
        <end position="699"/>
    </location>
</feature>
<dbReference type="InterPro" id="IPR013525">
    <property type="entry name" value="ABC2_TM"/>
</dbReference>
<dbReference type="EMBL" id="JAUHPV010000005">
    <property type="protein sequence ID" value="MDN4473282.1"/>
    <property type="molecule type" value="Genomic_DNA"/>
</dbReference>
<dbReference type="Pfam" id="PF12698">
    <property type="entry name" value="ABC2_membrane_3"/>
    <property type="match status" value="2"/>
</dbReference>
<evidence type="ECO:0000256" key="2">
    <source>
        <dbReference type="ARBA" id="ARBA00022692"/>
    </source>
</evidence>
<evidence type="ECO:0000256" key="3">
    <source>
        <dbReference type="ARBA" id="ARBA00022989"/>
    </source>
</evidence>
<protein>
    <submittedName>
        <fullName evidence="7">YhgE/Pip domain-containing protein</fullName>
    </submittedName>
</protein>
<name>A0ABT8G2B3_9MICO</name>
<evidence type="ECO:0000259" key="6">
    <source>
        <dbReference type="Pfam" id="PF12698"/>
    </source>
</evidence>
<dbReference type="InterPro" id="IPR017501">
    <property type="entry name" value="Phage_infect_YhgE_C"/>
</dbReference>